<organism evidence="1 2">
    <name type="scientific">Dreissena polymorpha</name>
    <name type="common">Zebra mussel</name>
    <name type="synonym">Mytilus polymorpha</name>
    <dbReference type="NCBI Taxonomy" id="45954"/>
    <lineage>
        <taxon>Eukaryota</taxon>
        <taxon>Metazoa</taxon>
        <taxon>Spiralia</taxon>
        <taxon>Lophotrochozoa</taxon>
        <taxon>Mollusca</taxon>
        <taxon>Bivalvia</taxon>
        <taxon>Autobranchia</taxon>
        <taxon>Heteroconchia</taxon>
        <taxon>Euheterodonta</taxon>
        <taxon>Imparidentia</taxon>
        <taxon>Neoheterodontei</taxon>
        <taxon>Myida</taxon>
        <taxon>Dreissenoidea</taxon>
        <taxon>Dreissenidae</taxon>
        <taxon>Dreissena</taxon>
    </lineage>
</organism>
<dbReference type="EMBL" id="JAIWYP010000014">
    <property type="protein sequence ID" value="KAH3710202.1"/>
    <property type="molecule type" value="Genomic_DNA"/>
</dbReference>
<protein>
    <submittedName>
        <fullName evidence="1">Uncharacterized protein</fullName>
    </submittedName>
</protein>
<dbReference type="AlphaFoldDB" id="A0A9D3Z4L6"/>
<comment type="caution">
    <text evidence="1">The sequence shown here is derived from an EMBL/GenBank/DDBJ whole genome shotgun (WGS) entry which is preliminary data.</text>
</comment>
<evidence type="ECO:0000313" key="1">
    <source>
        <dbReference type="EMBL" id="KAH3710202.1"/>
    </source>
</evidence>
<proteinExistence type="predicted"/>
<dbReference type="Proteomes" id="UP000828390">
    <property type="component" value="Unassembled WGS sequence"/>
</dbReference>
<keyword evidence="2" id="KW-1185">Reference proteome</keyword>
<accession>A0A9D3Z4L6</accession>
<gene>
    <name evidence="1" type="ORF">DPMN_069672</name>
</gene>
<sequence length="79" mass="9370">MIPERNLMAGFELDYELQRSWETKITDKMNEEPKMILRLPKILKSIIAHAKPLLWYCRRRTELGVAGADKHELTHPLQR</sequence>
<name>A0A9D3Z4L6_DREPO</name>
<evidence type="ECO:0000313" key="2">
    <source>
        <dbReference type="Proteomes" id="UP000828390"/>
    </source>
</evidence>
<reference evidence="1" key="2">
    <citation type="submission" date="2020-11" db="EMBL/GenBank/DDBJ databases">
        <authorList>
            <person name="McCartney M.A."/>
            <person name="Auch B."/>
            <person name="Kono T."/>
            <person name="Mallez S."/>
            <person name="Becker A."/>
            <person name="Gohl D.M."/>
            <person name="Silverstein K.A.T."/>
            <person name="Koren S."/>
            <person name="Bechman K.B."/>
            <person name="Herman A."/>
            <person name="Abrahante J.E."/>
            <person name="Garbe J."/>
        </authorList>
    </citation>
    <scope>NUCLEOTIDE SEQUENCE</scope>
    <source>
        <strain evidence="1">Duluth1</strain>
        <tissue evidence="1">Whole animal</tissue>
    </source>
</reference>
<reference evidence="1" key="1">
    <citation type="journal article" date="2019" name="bioRxiv">
        <title>The Genome of the Zebra Mussel, Dreissena polymorpha: A Resource for Invasive Species Research.</title>
        <authorList>
            <person name="McCartney M.A."/>
            <person name="Auch B."/>
            <person name="Kono T."/>
            <person name="Mallez S."/>
            <person name="Zhang Y."/>
            <person name="Obille A."/>
            <person name="Becker A."/>
            <person name="Abrahante J.E."/>
            <person name="Garbe J."/>
            <person name="Badalamenti J.P."/>
            <person name="Herman A."/>
            <person name="Mangelson H."/>
            <person name="Liachko I."/>
            <person name="Sullivan S."/>
            <person name="Sone E.D."/>
            <person name="Koren S."/>
            <person name="Silverstein K.A.T."/>
            <person name="Beckman K.B."/>
            <person name="Gohl D.M."/>
        </authorList>
    </citation>
    <scope>NUCLEOTIDE SEQUENCE</scope>
    <source>
        <strain evidence="1">Duluth1</strain>
        <tissue evidence="1">Whole animal</tissue>
    </source>
</reference>